<dbReference type="AlphaFoldDB" id="A0A929KYB4"/>
<dbReference type="EMBL" id="JADFFL010000004">
    <property type="protein sequence ID" value="MBE9662770.1"/>
    <property type="molecule type" value="Genomic_DNA"/>
</dbReference>
<dbReference type="Pfam" id="PF07978">
    <property type="entry name" value="NIPSNAP"/>
    <property type="match status" value="1"/>
</dbReference>
<dbReference type="Gene3D" id="3.30.70.100">
    <property type="match status" value="2"/>
</dbReference>
<gene>
    <name evidence="2" type="ORF">IRJ16_12825</name>
</gene>
<dbReference type="SUPFAM" id="SSF54909">
    <property type="entry name" value="Dimeric alpha+beta barrel"/>
    <property type="match status" value="2"/>
</dbReference>
<proteinExistence type="predicted"/>
<evidence type="ECO:0000313" key="3">
    <source>
        <dbReference type="Proteomes" id="UP000622475"/>
    </source>
</evidence>
<evidence type="ECO:0000313" key="2">
    <source>
        <dbReference type="EMBL" id="MBE9662770.1"/>
    </source>
</evidence>
<dbReference type="InterPro" id="IPR012577">
    <property type="entry name" value="NIPSNAP"/>
</dbReference>
<sequence length="261" mass="29971">MDMIKSFTLNILKAFVLILLLQTGTAYAKGGQYIYQLKIYHFKTKAQADVIDEYLEKAYIPAMHRAGIVSVGVFKPITVDTLDQLIYVFTPFKKMDDLMNLETKLVKDKQYQQDGKTYLEASYKTPPYTRIEAILLKAFSKSPEYKLPKLSGPKSERFYELRSYEGHTENISANKIGMFNDAEIKIFDDLNFNAVFYGEVIAGRVMPNLMYLTTYENKADRDKHWSAFGAPYGKVSGLPQYQNNVSKNVQVYLKPTDYSDI</sequence>
<reference evidence="2" key="1">
    <citation type="submission" date="2020-10" db="EMBL/GenBank/DDBJ databases">
        <title>Mucilaginibacter mali sp. nov., isolated from rhizosphere soil of apple orchard.</title>
        <authorList>
            <person name="Lee J.-S."/>
            <person name="Kim H.S."/>
            <person name="Kim J.-S."/>
        </authorList>
    </citation>
    <scope>NUCLEOTIDE SEQUENCE</scope>
    <source>
        <strain evidence="2">KCTC 22746</strain>
    </source>
</reference>
<dbReference type="InterPro" id="IPR011008">
    <property type="entry name" value="Dimeric_a/b-barrel"/>
</dbReference>
<accession>A0A929KYB4</accession>
<dbReference type="Proteomes" id="UP000622475">
    <property type="component" value="Unassembled WGS sequence"/>
</dbReference>
<comment type="caution">
    <text evidence="2">The sequence shown here is derived from an EMBL/GenBank/DDBJ whole genome shotgun (WGS) entry which is preliminary data.</text>
</comment>
<protein>
    <submittedName>
        <fullName evidence="2">NIPSNAP family containing protein</fullName>
    </submittedName>
</protein>
<feature type="domain" description="NIPSNAP" evidence="1">
    <location>
        <begin position="159"/>
        <end position="259"/>
    </location>
</feature>
<keyword evidence="3" id="KW-1185">Reference proteome</keyword>
<organism evidence="2 3">
    <name type="scientific">Mucilaginibacter myungsuensis</name>
    <dbReference type="NCBI Taxonomy" id="649104"/>
    <lineage>
        <taxon>Bacteria</taxon>
        <taxon>Pseudomonadati</taxon>
        <taxon>Bacteroidota</taxon>
        <taxon>Sphingobacteriia</taxon>
        <taxon>Sphingobacteriales</taxon>
        <taxon>Sphingobacteriaceae</taxon>
        <taxon>Mucilaginibacter</taxon>
    </lineage>
</organism>
<name>A0A929KYB4_9SPHI</name>
<dbReference type="RefSeq" id="WP_194111994.1">
    <property type="nucleotide sequence ID" value="NZ_JADFFL010000004.1"/>
</dbReference>
<evidence type="ECO:0000259" key="1">
    <source>
        <dbReference type="Pfam" id="PF07978"/>
    </source>
</evidence>